<protein>
    <recommendedName>
        <fullName evidence="3">DUF3037 domain-containing protein</fullName>
    </recommendedName>
</protein>
<sequence length="284" mass="31959">MKFNYWTVRVKPTPASVTRLGVGVIVGDSENNSFGFRFLNTLGAKLRTFPSSRGAQIQIAQLKKMLQDAANEEPTLDLQIKPSPRELLNLAVERWNNLVLIDPPNVVSANSLEEAADFLFDKLIFPGESRAQPERVRATVKNCYRGEARLRQFLVSEPRLILSDWAEQKFDVGVVKEDQVLDLNRVLSLDTQSRSQLSESLQVFTYRMQEFREDGAELKVAKARLVISKDVPVVLTTPAQDPAHTLEHNLELLSTYQSPWANLGIKILEVEHLATHVASLAQKV</sequence>
<gene>
    <name evidence="1" type="ORF">CPHO_10180</name>
</gene>
<name>A0A1L7D4Z4_9CORY</name>
<dbReference type="KEGG" id="cpho:CPHO_10180"/>
<dbReference type="AlphaFoldDB" id="A0A1L7D4Z4"/>
<evidence type="ECO:0000313" key="1">
    <source>
        <dbReference type="EMBL" id="APT93195.1"/>
    </source>
</evidence>
<dbReference type="Proteomes" id="UP000185491">
    <property type="component" value="Chromosome"/>
</dbReference>
<proteinExistence type="predicted"/>
<dbReference type="EMBL" id="CP009249">
    <property type="protein sequence ID" value="APT93195.1"/>
    <property type="molecule type" value="Genomic_DNA"/>
</dbReference>
<keyword evidence="2" id="KW-1185">Reference proteome</keyword>
<dbReference type="OrthoDB" id="4416312at2"/>
<evidence type="ECO:0008006" key="3">
    <source>
        <dbReference type="Google" id="ProtNLM"/>
    </source>
</evidence>
<dbReference type="RefSeq" id="WP_075735499.1">
    <property type="nucleotide sequence ID" value="NZ_CP009249.1"/>
</dbReference>
<dbReference type="STRING" id="161895.CPHO_10180"/>
<reference evidence="1 2" key="1">
    <citation type="submission" date="2014-08" db="EMBL/GenBank/DDBJ databases">
        <title>Complete genome sequence of Corynebacterium phocae M408/89/1(T)(=DSM 44612(T)), isolated from the common seal (Phoca vitulina).</title>
        <authorList>
            <person name="Ruckert C."/>
            <person name="Albersmeier A."/>
            <person name="Winkler A."/>
            <person name="Kalinowski J."/>
        </authorList>
    </citation>
    <scope>NUCLEOTIDE SEQUENCE [LARGE SCALE GENOMIC DNA]</scope>
    <source>
        <strain evidence="1 2">M408/89/1</strain>
    </source>
</reference>
<evidence type="ECO:0000313" key="2">
    <source>
        <dbReference type="Proteomes" id="UP000185491"/>
    </source>
</evidence>
<accession>A0A1L7D4Z4</accession>
<organism evidence="1 2">
    <name type="scientific">Corynebacterium phocae</name>
    <dbReference type="NCBI Taxonomy" id="161895"/>
    <lineage>
        <taxon>Bacteria</taxon>
        <taxon>Bacillati</taxon>
        <taxon>Actinomycetota</taxon>
        <taxon>Actinomycetes</taxon>
        <taxon>Mycobacteriales</taxon>
        <taxon>Corynebacteriaceae</taxon>
        <taxon>Corynebacterium</taxon>
    </lineage>
</organism>